<sequence>MVSTIHTDNEDELRVVARPVRKTKPTAALLQHSEKAAIPSQMKAINDFRAAEAAKLATECQLVAADQTEISPAPENSKRVRSEGIFDTDIEKSDDEHENAQKRVRQATVTEDRDDDHDDECENAHINPKPKRVRQAAVMDQEDVDEDGILADIDVQPITDPGPSREDRTRDLDRFFGKPFERTGANGIVKKHRKCTASAISHISFSV</sequence>
<accession>A0A9P7DQ45</accession>
<dbReference type="GeneID" id="64599695"/>
<dbReference type="EMBL" id="JABBWE010000009">
    <property type="protein sequence ID" value="KAG1800315.1"/>
    <property type="molecule type" value="Genomic_DNA"/>
</dbReference>
<evidence type="ECO:0000313" key="3">
    <source>
        <dbReference type="Proteomes" id="UP000719766"/>
    </source>
</evidence>
<reference evidence="2" key="1">
    <citation type="journal article" date="2020" name="New Phytol.">
        <title>Comparative genomics reveals dynamic genome evolution in host specialist ectomycorrhizal fungi.</title>
        <authorList>
            <person name="Lofgren L.A."/>
            <person name="Nguyen N.H."/>
            <person name="Vilgalys R."/>
            <person name="Ruytinx J."/>
            <person name="Liao H.L."/>
            <person name="Branco S."/>
            <person name="Kuo A."/>
            <person name="LaButti K."/>
            <person name="Lipzen A."/>
            <person name="Andreopoulos W."/>
            <person name="Pangilinan J."/>
            <person name="Riley R."/>
            <person name="Hundley H."/>
            <person name="Na H."/>
            <person name="Barry K."/>
            <person name="Grigoriev I.V."/>
            <person name="Stajich J.E."/>
            <person name="Kennedy P.G."/>
        </authorList>
    </citation>
    <scope>NUCLEOTIDE SEQUENCE</scope>
    <source>
        <strain evidence="2">S12</strain>
    </source>
</reference>
<feature type="compositionally biased region" description="Basic and acidic residues" evidence="1">
    <location>
        <begin position="85"/>
        <end position="101"/>
    </location>
</feature>
<feature type="region of interest" description="Disordered" evidence="1">
    <location>
        <begin position="85"/>
        <end position="120"/>
    </location>
</feature>
<name>A0A9P7DQ45_9AGAM</name>
<proteinExistence type="predicted"/>
<gene>
    <name evidence="2" type="ORF">HD556DRAFT_1439172</name>
</gene>
<dbReference type="Proteomes" id="UP000719766">
    <property type="component" value="Unassembled WGS sequence"/>
</dbReference>
<dbReference type="OrthoDB" id="2683488at2759"/>
<organism evidence="2 3">
    <name type="scientific">Suillus plorans</name>
    <dbReference type="NCBI Taxonomy" id="116603"/>
    <lineage>
        <taxon>Eukaryota</taxon>
        <taxon>Fungi</taxon>
        <taxon>Dikarya</taxon>
        <taxon>Basidiomycota</taxon>
        <taxon>Agaricomycotina</taxon>
        <taxon>Agaricomycetes</taxon>
        <taxon>Agaricomycetidae</taxon>
        <taxon>Boletales</taxon>
        <taxon>Suillineae</taxon>
        <taxon>Suillaceae</taxon>
        <taxon>Suillus</taxon>
    </lineage>
</organism>
<protein>
    <submittedName>
        <fullName evidence="2">Uncharacterized protein</fullName>
    </submittedName>
</protein>
<dbReference type="AlphaFoldDB" id="A0A9P7DQ45"/>
<keyword evidence="3" id="KW-1185">Reference proteome</keyword>
<dbReference type="RefSeq" id="XP_041164301.1">
    <property type="nucleotide sequence ID" value="XM_041305931.1"/>
</dbReference>
<evidence type="ECO:0000256" key="1">
    <source>
        <dbReference type="SAM" id="MobiDB-lite"/>
    </source>
</evidence>
<evidence type="ECO:0000313" key="2">
    <source>
        <dbReference type="EMBL" id="KAG1800315.1"/>
    </source>
</evidence>
<comment type="caution">
    <text evidence="2">The sequence shown here is derived from an EMBL/GenBank/DDBJ whole genome shotgun (WGS) entry which is preliminary data.</text>
</comment>